<dbReference type="PANTHER" id="PTHR33221">
    <property type="entry name" value="WINGED HELIX-TURN-HELIX TRANSCRIPTIONAL REGULATOR, RRF2 FAMILY"/>
    <property type="match status" value="1"/>
</dbReference>
<dbReference type="SUPFAM" id="SSF46785">
    <property type="entry name" value="Winged helix' DNA-binding domain"/>
    <property type="match status" value="1"/>
</dbReference>
<protein>
    <submittedName>
        <fullName evidence="1">Rrf2 family transcriptional regulator</fullName>
    </submittedName>
</protein>
<evidence type="ECO:0000313" key="1">
    <source>
        <dbReference type="EMBL" id="TIH99834.1"/>
    </source>
</evidence>
<accession>A0A4V4RWG6</accession>
<comment type="caution">
    <text evidence="1">The sequence shown here is derived from an EMBL/GenBank/DDBJ whole genome shotgun (WGS) entry which is preliminary data.</text>
</comment>
<dbReference type="PROSITE" id="PS51197">
    <property type="entry name" value="HTH_RRF2_2"/>
    <property type="match status" value="1"/>
</dbReference>
<dbReference type="Pfam" id="PF02082">
    <property type="entry name" value="Rrf2"/>
    <property type="match status" value="1"/>
</dbReference>
<dbReference type="PANTHER" id="PTHR33221:SF15">
    <property type="entry name" value="HTH-TYPE TRANSCRIPTIONAL REGULATOR YWGB-RELATED"/>
    <property type="match status" value="1"/>
</dbReference>
<dbReference type="FunFam" id="1.10.10.10:FF:000138">
    <property type="entry name" value="Rrf2 family transcriptional regulator"/>
    <property type="match status" value="1"/>
</dbReference>
<evidence type="ECO:0000313" key="2">
    <source>
        <dbReference type="Proteomes" id="UP000305165"/>
    </source>
</evidence>
<reference evidence="1 2" key="1">
    <citation type="submission" date="2019-04" db="EMBL/GenBank/DDBJ databases">
        <title>Genome analysis of Streptococcus suis strain WUSS424.</title>
        <authorList>
            <person name="Chen H."/>
            <person name="Gao X."/>
            <person name="Wu Z."/>
        </authorList>
    </citation>
    <scope>NUCLEOTIDE SEQUENCE [LARGE SCALE GENOMIC DNA]</scope>
    <source>
        <strain evidence="1 2">WUSS424</strain>
    </source>
</reference>
<dbReference type="InterPro" id="IPR036388">
    <property type="entry name" value="WH-like_DNA-bd_sf"/>
</dbReference>
<dbReference type="InterPro" id="IPR036390">
    <property type="entry name" value="WH_DNA-bd_sf"/>
</dbReference>
<dbReference type="InterPro" id="IPR000944">
    <property type="entry name" value="Tscrpt_reg_Rrf2"/>
</dbReference>
<dbReference type="Gene3D" id="1.10.10.10">
    <property type="entry name" value="Winged helix-like DNA-binding domain superfamily/Winged helix DNA-binding domain"/>
    <property type="match status" value="1"/>
</dbReference>
<dbReference type="GO" id="GO:0005829">
    <property type="term" value="C:cytosol"/>
    <property type="evidence" value="ECO:0007669"/>
    <property type="project" value="TreeGrafter"/>
</dbReference>
<gene>
    <name evidence="1" type="ORF">FAJ39_06445</name>
</gene>
<sequence>MQISSRFTIASHILLLLAIEGEKEKQTSETIAASVGVNPVIIRKILSQLKLAGLVQVARGVGGARLAADPAEISLLRVYQAVQPFGSEGQLFGFHEQPNPACQVGRQIHPLLDHRLQAAQQAMEMELETSSLADLMVELKSGSS</sequence>
<dbReference type="EMBL" id="SSXO01000003">
    <property type="protein sequence ID" value="TIH99834.1"/>
    <property type="molecule type" value="Genomic_DNA"/>
</dbReference>
<dbReference type="Proteomes" id="UP000305165">
    <property type="component" value="Unassembled WGS sequence"/>
</dbReference>
<name>A0A4V4RWG6_STRSU</name>
<dbReference type="OrthoDB" id="213028at2"/>
<proteinExistence type="predicted"/>
<organism evidence="1 2">
    <name type="scientific">Streptococcus suis</name>
    <dbReference type="NCBI Taxonomy" id="1307"/>
    <lineage>
        <taxon>Bacteria</taxon>
        <taxon>Bacillati</taxon>
        <taxon>Bacillota</taxon>
        <taxon>Bacilli</taxon>
        <taxon>Lactobacillales</taxon>
        <taxon>Streptococcaceae</taxon>
        <taxon>Streptococcus</taxon>
    </lineage>
</organism>
<dbReference type="AlphaFoldDB" id="A0A4V4RWG6"/>
<dbReference type="GO" id="GO:0003700">
    <property type="term" value="F:DNA-binding transcription factor activity"/>
    <property type="evidence" value="ECO:0007669"/>
    <property type="project" value="TreeGrafter"/>
</dbReference>